<keyword evidence="1" id="KW-0479">Metal-binding</keyword>
<gene>
    <name evidence="3" type="ORF">C8A00DRAFT_17049</name>
</gene>
<proteinExistence type="predicted"/>
<reference evidence="3" key="1">
    <citation type="journal article" date="2023" name="Mol. Phylogenet. Evol.">
        <title>Genome-scale phylogeny and comparative genomics of the fungal order Sordariales.</title>
        <authorList>
            <person name="Hensen N."/>
            <person name="Bonometti L."/>
            <person name="Westerberg I."/>
            <person name="Brannstrom I.O."/>
            <person name="Guillou S."/>
            <person name="Cros-Aarteil S."/>
            <person name="Calhoun S."/>
            <person name="Haridas S."/>
            <person name="Kuo A."/>
            <person name="Mondo S."/>
            <person name="Pangilinan J."/>
            <person name="Riley R."/>
            <person name="LaButti K."/>
            <person name="Andreopoulos B."/>
            <person name="Lipzen A."/>
            <person name="Chen C."/>
            <person name="Yan M."/>
            <person name="Daum C."/>
            <person name="Ng V."/>
            <person name="Clum A."/>
            <person name="Steindorff A."/>
            <person name="Ohm R.A."/>
            <person name="Martin F."/>
            <person name="Silar P."/>
            <person name="Natvig D.O."/>
            <person name="Lalanne C."/>
            <person name="Gautier V."/>
            <person name="Ament-Velasquez S.L."/>
            <person name="Kruys A."/>
            <person name="Hutchinson M.I."/>
            <person name="Powell A.J."/>
            <person name="Barry K."/>
            <person name="Miller A.N."/>
            <person name="Grigoriev I.V."/>
            <person name="Debuchy R."/>
            <person name="Gladieux P."/>
            <person name="Hiltunen Thoren M."/>
            <person name="Johannesson H."/>
        </authorList>
    </citation>
    <scope>NUCLEOTIDE SEQUENCE</scope>
    <source>
        <strain evidence="3">CBS 538.74</strain>
    </source>
</reference>
<evidence type="ECO:0000259" key="2">
    <source>
        <dbReference type="PROSITE" id="PS50157"/>
    </source>
</evidence>
<dbReference type="GO" id="GO:0008270">
    <property type="term" value="F:zinc ion binding"/>
    <property type="evidence" value="ECO:0007669"/>
    <property type="project" value="UniProtKB-KW"/>
</dbReference>
<dbReference type="PROSITE" id="PS00028">
    <property type="entry name" value="ZINC_FINGER_C2H2_1"/>
    <property type="match status" value="1"/>
</dbReference>
<dbReference type="EMBL" id="MU857010">
    <property type="protein sequence ID" value="KAK4151565.1"/>
    <property type="molecule type" value="Genomic_DNA"/>
</dbReference>
<dbReference type="PROSITE" id="PS50157">
    <property type="entry name" value="ZINC_FINGER_C2H2_2"/>
    <property type="match status" value="1"/>
</dbReference>
<accession>A0AAN6ZTQ7</accession>
<sequence>MGLTTILRGFKVPIAVLDRFLASNAVDTTGGCPPFLTPDLDSNGIPLDPHSAFLRAKLAAAGDNNSLARIFIPNRRGQDSCTHAYVAHAYVMVFAQRKITLAADLPDRAPPGFAELRREILGFAEEGEEALLRVDGMQGEEGEEPASLLYVVITEERAFPFARPFVPESVLTCEKCGAVFEAWVNLHYHCSEAHNLEMRGYTSPFPDNF</sequence>
<keyword evidence="1" id="KW-0862">Zinc</keyword>
<keyword evidence="1" id="KW-0863">Zinc-finger</keyword>
<evidence type="ECO:0000256" key="1">
    <source>
        <dbReference type="PROSITE-ProRule" id="PRU00042"/>
    </source>
</evidence>
<name>A0AAN6ZTQ7_9PEZI</name>
<comment type="caution">
    <text evidence="3">The sequence shown here is derived from an EMBL/GenBank/DDBJ whole genome shotgun (WGS) entry which is preliminary data.</text>
</comment>
<evidence type="ECO:0000313" key="3">
    <source>
        <dbReference type="EMBL" id="KAK4151565.1"/>
    </source>
</evidence>
<keyword evidence="4" id="KW-1185">Reference proteome</keyword>
<dbReference type="AlphaFoldDB" id="A0AAN6ZTQ7"/>
<protein>
    <recommendedName>
        <fullName evidence="2">C2H2-type domain-containing protein</fullName>
    </recommendedName>
</protein>
<organism evidence="3 4">
    <name type="scientific">Chaetomidium leptoderma</name>
    <dbReference type="NCBI Taxonomy" id="669021"/>
    <lineage>
        <taxon>Eukaryota</taxon>
        <taxon>Fungi</taxon>
        <taxon>Dikarya</taxon>
        <taxon>Ascomycota</taxon>
        <taxon>Pezizomycotina</taxon>
        <taxon>Sordariomycetes</taxon>
        <taxon>Sordariomycetidae</taxon>
        <taxon>Sordariales</taxon>
        <taxon>Chaetomiaceae</taxon>
        <taxon>Chaetomidium</taxon>
    </lineage>
</organism>
<reference evidence="3" key="2">
    <citation type="submission" date="2023-05" db="EMBL/GenBank/DDBJ databases">
        <authorList>
            <consortium name="Lawrence Berkeley National Laboratory"/>
            <person name="Steindorff A."/>
            <person name="Hensen N."/>
            <person name="Bonometti L."/>
            <person name="Westerberg I."/>
            <person name="Brannstrom I.O."/>
            <person name="Guillou S."/>
            <person name="Cros-Aarteil S."/>
            <person name="Calhoun S."/>
            <person name="Haridas S."/>
            <person name="Kuo A."/>
            <person name="Mondo S."/>
            <person name="Pangilinan J."/>
            <person name="Riley R."/>
            <person name="Labutti K."/>
            <person name="Andreopoulos B."/>
            <person name="Lipzen A."/>
            <person name="Chen C."/>
            <person name="Yanf M."/>
            <person name="Daum C."/>
            <person name="Ng V."/>
            <person name="Clum A."/>
            <person name="Ohm R."/>
            <person name="Martin F."/>
            <person name="Silar P."/>
            <person name="Natvig D."/>
            <person name="Lalanne C."/>
            <person name="Gautier V."/>
            <person name="Ament-Velasquez S.L."/>
            <person name="Kruys A."/>
            <person name="Hutchinson M.I."/>
            <person name="Powell A.J."/>
            <person name="Barry K."/>
            <person name="Miller A.N."/>
            <person name="Grigoriev I.V."/>
            <person name="Debuchy R."/>
            <person name="Gladieux P."/>
            <person name="Thoren M.H."/>
            <person name="Johannesson H."/>
        </authorList>
    </citation>
    <scope>NUCLEOTIDE SEQUENCE</scope>
    <source>
        <strain evidence="3">CBS 538.74</strain>
    </source>
</reference>
<evidence type="ECO:0000313" key="4">
    <source>
        <dbReference type="Proteomes" id="UP001302745"/>
    </source>
</evidence>
<dbReference type="Proteomes" id="UP001302745">
    <property type="component" value="Unassembled WGS sequence"/>
</dbReference>
<dbReference type="InterPro" id="IPR013087">
    <property type="entry name" value="Znf_C2H2_type"/>
</dbReference>
<feature type="domain" description="C2H2-type" evidence="2">
    <location>
        <begin position="171"/>
        <end position="199"/>
    </location>
</feature>